<gene>
    <name evidence="1" type="ORF">RPERSI_LOCUS31866</name>
</gene>
<feature type="non-terminal residue" evidence="1">
    <location>
        <position position="94"/>
    </location>
</feature>
<accession>A0ACA9SL04</accession>
<sequence>MNTNPYTINKPPLSQEISSSLCESASRCLCYGDVFMEYGESDQNRLVALMFNNLSNKEYELRLNRTNAGSKSRPDLLCIVNDVSILNSEFKPLG</sequence>
<keyword evidence="2" id="KW-1185">Reference proteome</keyword>
<dbReference type="EMBL" id="CAJVQC010130258">
    <property type="protein sequence ID" value="CAG8841418.1"/>
    <property type="molecule type" value="Genomic_DNA"/>
</dbReference>
<proteinExistence type="predicted"/>
<evidence type="ECO:0000313" key="2">
    <source>
        <dbReference type="Proteomes" id="UP000789920"/>
    </source>
</evidence>
<organism evidence="1 2">
    <name type="scientific">Racocetra persica</name>
    <dbReference type="NCBI Taxonomy" id="160502"/>
    <lineage>
        <taxon>Eukaryota</taxon>
        <taxon>Fungi</taxon>
        <taxon>Fungi incertae sedis</taxon>
        <taxon>Mucoromycota</taxon>
        <taxon>Glomeromycotina</taxon>
        <taxon>Glomeromycetes</taxon>
        <taxon>Diversisporales</taxon>
        <taxon>Gigasporaceae</taxon>
        <taxon>Racocetra</taxon>
    </lineage>
</organism>
<protein>
    <submittedName>
        <fullName evidence="1">32020_t:CDS:1</fullName>
    </submittedName>
</protein>
<reference evidence="1" key="1">
    <citation type="submission" date="2021-06" db="EMBL/GenBank/DDBJ databases">
        <authorList>
            <person name="Kallberg Y."/>
            <person name="Tangrot J."/>
            <person name="Rosling A."/>
        </authorList>
    </citation>
    <scope>NUCLEOTIDE SEQUENCE</scope>
    <source>
        <strain evidence="1">MA461A</strain>
    </source>
</reference>
<name>A0ACA9SL04_9GLOM</name>
<comment type="caution">
    <text evidence="1">The sequence shown here is derived from an EMBL/GenBank/DDBJ whole genome shotgun (WGS) entry which is preliminary data.</text>
</comment>
<dbReference type="Proteomes" id="UP000789920">
    <property type="component" value="Unassembled WGS sequence"/>
</dbReference>
<evidence type="ECO:0000313" key="1">
    <source>
        <dbReference type="EMBL" id="CAG8841418.1"/>
    </source>
</evidence>